<feature type="compositionally biased region" description="Basic and acidic residues" evidence="2">
    <location>
        <begin position="1165"/>
        <end position="1187"/>
    </location>
</feature>
<accession>A0A6L2LQG1</accession>
<proteinExistence type="predicted"/>
<evidence type="ECO:0000256" key="1">
    <source>
        <dbReference type="PROSITE-ProRule" id="PRU00176"/>
    </source>
</evidence>
<dbReference type="PANTHER" id="PTHR33710">
    <property type="entry name" value="BNAC02G09200D PROTEIN"/>
    <property type="match status" value="1"/>
</dbReference>
<evidence type="ECO:0000256" key="2">
    <source>
        <dbReference type="SAM" id="MobiDB-lite"/>
    </source>
</evidence>
<dbReference type="PROSITE" id="PS50102">
    <property type="entry name" value="RRM"/>
    <property type="match status" value="1"/>
</dbReference>
<dbReference type="InterPro" id="IPR035979">
    <property type="entry name" value="RBD_domain_sf"/>
</dbReference>
<dbReference type="PANTHER" id="PTHR33710:SF64">
    <property type="entry name" value="ENDONUCLEASE_EXONUCLEASE_PHOSPHATASE DOMAIN-CONTAINING PROTEIN"/>
    <property type="match status" value="1"/>
</dbReference>
<comment type="caution">
    <text evidence="4">The sequence shown here is derived from an EMBL/GenBank/DDBJ whole genome shotgun (WGS) entry which is preliminary data.</text>
</comment>
<dbReference type="Pfam" id="PF00076">
    <property type="entry name" value="RRM_1"/>
    <property type="match status" value="1"/>
</dbReference>
<protein>
    <submittedName>
        <fullName evidence="4">RNA-directed DNA polymerase, eukaryota</fullName>
    </submittedName>
</protein>
<dbReference type="Pfam" id="PF07727">
    <property type="entry name" value="RVT_2"/>
    <property type="match status" value="1"/>
</dbReference>
<dbReference type="InterPro" id="IPR000504">
    <property type="entry name" value="RRM_dom"/>
</dbReference>
<dbReference type="CDD" id="cd00590">
    <property type="entry name" value="RRM_SF"/>
    <property type="match status" value="1"/>
</dbReference>
<evidence type="ECO:0000313" key="4">
    <source>
        <dbReference type="EMBL" id="GEU64063.1"/>
    </source>
</evidence>
<feature type="region of interest" description="Disordered" evidence="2">
    <location>
        <begin position="1165"/>
        <end position="1199"/>
    </location>
</feature>
<dbReference type="SUPFAM" id="SSF54928">
    <property type="entry name" value="RNA-binding domain, RBD"/>
    <property type="match status" value="1"/>
</dbReference>
<keyword evidence="4" id="KW-0548">Nucleotidyltransferase</keyword>
<dbReference type="InterPro" id="IPR013103">
    <property type="entry name" value="RVT_2"/>
</dbReference>
<organism evidence="4">
    <name type="scientific">Tanacetum cinerariifolium</name>
    <name type="common">Dalmatian daisy</name>
    <name type="synonym">Chrysanthemum cinerariifolium</name>
    <dbReference type="NCBI Taxonomy" id="118510"/>
    <lineage>
        <taxon>Eukaryota</taxon>
        <taxon>Viridiplantae</taxon>
        <taxon>Streptophyta</taxon>
        <taxon>Embryophyta</taxon>
        <taxon>Tracheophyta</taxon>
        <taxon>Spermatophyta</taxon>
        <taxon>Magnoliopsida</taxon>
        <taxon>eudicotyledons</taxon>
        <taxon>Gunneridae</taxon>
        <taxon>Pentapetalae</taxon>
        <taxon>asterids</taxon>
        <taxon>campanulids</taxon>
        <taxon>Asterales</taxon>
        <taxon>Asteraceae</taxon>
        <taxon>Asteroideae</taxon>
        <taxon>Anthemideae</taxon>
        <taxon>Anthemidinae</taxon>
        <taxon>Tanacetum</taxon>
    </lineage>
</organism>
<dbReference type="InterPro" id="IPR036691">
    <property type="entry name" value="Endo/exonu/phosph_ase_sf"/>
</dbReference>
<evidence type="ECO:0000259" key="3">
    <source>
        <dbReference type="PROSITE" id="PS50102"/>
    </source>
</evidence>
<feature type="compositionally biased region" description="Basic and acidic residues" evidence="2">
    <location>
        <begin position="235"/>
        <end position="251"/>
    </location>
</feature>
<dbReference type="EMBL" id="BKCJ010004958">
    <property type="protein sequence ID" value="GEU64063.1"/>
    <property type="molecule type" value="Genomic_DNA"/>
</dbReference>
<dbReference type="Gene3D" id="3.30.70.330">
    <property type="match status" value="1"/>
</dbReference>
<dbReference type="InterPro" id="IPR012677">
    <property type="entry name" value="Nucleotide-bd_a/b_plait_sf"/>
</dbReference>
<dbReference type="InterPro" id="IPR012337">
    <property type="entry name" value="RNaseH-like_sf"/>
</dbReference>
<name>A0A6L2LQG1_TANCI</name>
<dbReference type="SUPFAM" id="SSF56219">
    <property type="entry name" value="DNase I-like"/>
    <property type="match status" value="1"/>
</dbReference>
<dbReference type="SUPFAM" id="SSF53098">
    <property type="entry name" value="Ribonuclease H-like"/>
    <property type="match status" value="1"/>
</dbReference>
<keyword evidence="4" id="KW-0695">RNA-directed DNA polymerase</keyword>
<gene>
    <name evidence="4" type="ORF">Tci_036041</name>
</gene>
<dbReference type="GO" id="GO:0003723">
    <property type="term" value="F:RNA binding"/>
    <property type="evidence" value="ECO:0007669"/>
    <property type="project" value="UniProtKB-UniRule"/>
</dbReference>
<dbReference type="SMART" id="SM00360">
    <property type="entry name" value="RRM"/>
    <property type="match status" value="1"/>
</dbReference>
<feature type="region of interest" description="Disordered" evidence="2">
    <location>
        <begin position="221"/>
        <end position="251"/>
    </location>
</feature>
<feature type="compositionally biased region" description="Polar residues" evidence="2">
    <location>
        <begin position="1188"/>
        <end position="1199"/>
    </location>
</feature>
<sequence length="1417" mass="161064">MAFSKEDQINQISKTVFITNFLDHIRDRYLWGLCKVYGSVVDVYIPFKKSNASKRFAFIRFIKVNNLERLIENLWSIWIGSFHLHANMVHFHREPRQKGSFNNSNADQVNGRGSFSKTMPAGNSKGSFASVLKEGVHIQPVTSTSTLVLDDSCLMDRDFSNSLMCQVKNVIAIPNLQVNLSEEGFKSFKLTWRFKVSIKGDVYWIHAKELDAWVPKFLSDSDNSSSEDGLYDSEEGSKADDKEFNSEQDNKEVEHVYETCGIQEKETIIHKVTRNFEGENQSSDPFNIYTLLRKENNIHHHSKESDPSHLLVSLLNSLSTTRKKVVVQRYSLCWDSNMFIKDHVSSSDYFLAIMGTCTHTATKLLVISVYAPQDLPEKRDLWDYLCSMINRWEGETVVFGDFNEVRTKQERFGSSFNIQVANVFNKCISLAGLVDIPLGGYSYTWAHKSASKMSKLDCFLILEGLLIEFPHLYGLCLDRHLSDHRPIIMFESKLDYGPIPFRMFHSWFSIEGFDKFVKDKWNFMNVDKLIDQVKWDDDILIKRASLTKDLDEINSKEALDVSQKAKIQWLIEGDENSKYFYGILNNDAVFVGEWNISNIKTIVSVLKCFFLASGLKINLVKSKLSGFGVSKIEIDEAAAIVGCSTFSTPFQYLGVKIGAPMSRINSWKKVQDYALWDIIENGNSFKPVAQTVKGSLTPHIPGLLTADEKIQKKNDVKARSMLLMALLNEHLMTFNQYKDANSLFDAITTRFGENDATRKTQKTLMKQMYENFSTQRTKSLDSIFNRLQKIVSQLNMAFVSTPSTSNNDDVSTVFGVSIASSQKTGKKITINGSDTAGYDKAEVECFNYHKMRHFTRECRVPRNQENRTRNQETTRRTVNVEDTSSKAMVAIDGAGFDWSYMADNEAPTNMAFMAFSNSELTGSQINDKSKRDLGYVSYNAILPPHTGRFLPPRIYLSHTGLPEFAKPSVESYGVKPIEVRERMVNGTNHSMVNHSTNTVPKAVLTRTDLKLVNIVRGAKGGKITEKGIIRTGKLDFKDMYFVKELKFNLFSVSQMCDKKNSVLFTDTEYFVLSPDFKLADESHVLLKVPRKNYMYSVDMKNIVSKKVAERRSRTLIEAARTMLADSKLPTIFWAEAVNTACYVENRVLVVKPYFKTPYELFRDLDGDNKDNDGSCKESEIDNQERPNAENSIKDVNSTGPSINTASLNINTASPTVNTVRQSDNFFGADNDMRSLDGIEVDISNISTTYPVPTTPNTRIHKDHSLDNVIGDIQSGVQTRRMTVTTDEQGFISAIYEQKTHENLHSYLFSCFLSQEEPKRITNTLKDPAQGFTQEEGIDYDKVFAPVARIEAIRLFLAYASFTGFLVYHMDVKSAFLYGRIEEEVYVCQPPGFEDPEYPDKVYKVEKAIYGLHQAPRA</sequence>
<feature type="domain" description="RRM" evidence="3">
    <location>
        <begin position="14"/>
        <end position="74"/>
    </location>
</feature>
<dbReference type="Pfam" id="PF14223">
    <property type="entry name" value="Retrotran_gag_2"/>
    <property type="match status" value="1"/>
</dbReference>
<keyword evidence="1" id="KW-0694">RNA-binding</keyword>
<reference evidence="4" key="1">
    <citation type="journal article" date="2019" name="Sci. Rep.">
        <title>Draft genome of Tanacetum cinerariifolium, the natural source of mosquito coil.</title>
        <authorList>
            <person name="Yamashiro T."/>
            <person name="Shiraishi A."/>
            <person name="Satake H."/>
            <person name="Nakayama K."/>
        </authorList>
    </citation>
    <scope>NUCLEOTIDE SEQUENCE</scope>
</reference>
<dbReference type="Gene3D" id="3.60.10.10">
    <property type="entry name" value="Endonuclease/exonuclease/phosphatase"/>
    <property type="match status" value="1"/>
</dbReference>
<keyword evidence="4" id="KW-0808">Transferase</keyword>
<dbReference type="GO" id="GO:0003964">
    <property type="term" value="F:RNA-directed DNA polymerase activity"/>
    <property type="evidence" value="ECO:0007669"/>
    <property type="project" value="UniProtKB-KW"/>
</dbReference>